<feature type="transmembrane region" description="Helical" evidence="1">
    <location>
        <begin position="45"/>
        <end position="64"/>
    </location>
</feature>
<organism evidence="2 3">
    <name type="scientific">Limnoglobus roseus</name>
    <dbReference type="NCBI Taxonomy" id="2598579"/>
    <lineage>
        <taxon>Bacteria</taxon>
        <taxon>Pseudomonadati</taxon>
        <taxon>Planctomycetota</taxon>
        <taxon>Planctomycetia</taxon>
        <taxon>Gemmatales</taxon>
        <taxon>Gemmataceae</taxon>
        <taxon>Limnoglobus</taxon>
    </lineage>
</organism>
<keyword evidence="3" id="KW-1185">Reference proteome</keyword>
<gene>
    <name evidence="2" type="ORF">PX52LOC_01172</name>
</gene>
<feature type="transmembrane region" description="Helical" evidence="1">
    <location>
        <begin position="9"/>
        <end position="33"/>
    </location>
</feature>
<evidence type="ECO:0000313" key="3">
    <source>
        <dbReference type="Proteomes" id="UP000324974"/>
    </source>
</evidence>
<reference evidence="3" key="1">
    <citation type="submission" date="2019-08" db="EMBL/GenBank/DDBJ databases">
        <title>Limnoglobus roseus gen. nov., sp. nov., a novel freshwater planctomycete with a giant genome from the family Gemmataceae.</title>
        <authorList>
            <person name="Kulichevskaya I.S."/>
            <person name="Naumoff D.G."/>
            <person name="Miroshnikov K."/>
            <person name="Ivanova A."/>
            <person name="Philippov D.A."/>
            <person name="Hakobyan A."/>
            <person name="Rijpstra I.C."/>
            <person name="Sinninghe Damste J.S."/>
            <person name="Liesack W."/>
            <person name="Dedysh S.N."/>
        </authorList>
    </citation>
    <scope>NUCLEOTIDE SEQUENCE [LARGE SCALE GENOMIC DNA]</scope>
    <source>
        <strain evidence="3">PX52</strain>
    </source>
</reference>
<feature type="transmembrane region" description="Helical" evidence="1">
    <location>
        <begin position="71"/>
        <end position="88"/>
    </location>
</feature>
<evidence type="ECO:0000313" key="2">
    <source>
        <dbReference type="EMBL" id="QEL14300.1"/>
    </source>
</evidence>
<dbReference type="KEGG" id="lrs:PX52LOC_01172"/>
<dbReference type="Proteomes" id="UP000324974">
    <property type="component" value="Chromosome"/>
</dbReference>
<accession>A0A5C1A6F1</accession>
<dbReference type="AlphaFoldDB" id="A0A5C1A6F1"/>
<dbReference type="EMBL" id="CP042425">
    <property type="protein sequence ID" value="QEL14300.1"/>
    <property type="molecule type" value="Genomic_DNA"/>
</dbReference>
<keyword evidence="1" id="KW-1133">Transmembrane helix</keyword>
<name>A0A5C1A6F1_9BACT</name>
<keyword evidence="1" id="KW-0812">Transmembrane</keyword>
<sequence>MRMMTSRELFVMGLALCGFCLLMAAFVSIGVYVGTVAGGDRRWQIFGGFAGFATLVLFISRVVLRETSVETGCLVIIMAFMLVLIYLTPLR</sequence>
<evidence type="ECO:0000256" key="1">
    <source>
        <dbReference type="SAM" id="Phobius"/>
    </source>
</evidence>
<keyword evidence="1" id="KW-0472">Membrane</keyword>
<proteinExistence type="predicted"/>
<protein>
    <submittedName>
        <fullName evidence="2">Uncharacterized protein</fullName>
    </submittedName>
</protein>